<dbReference type="STRING" id="1157962.A0A250XJN5"/>
<dbReference type="EMBL" id="BEGY01000094">
    <property type="protein sequence ID" value="GAX83243.1"/>
    <property type="molecule type" value="Genomic_DNA"/>
</dbReference>
<evidence type="ECO:0000256" key="5">
    <source>
        <dbReference type="ARBA" id="ARBA00023062"/>
    </source>
</evidence>
<proteinExistence type="inferred from homology"/>
<dbReference type="GO" id="GO:0005509">
    <property type="term" value="F:calcium ion binding"/>
    <property type="evidence" value="ECO:0007669"/>
    <property type="project" value="InterPro"/>
</dbReference>
<evidence type="ECO:0000256" key="1">
    <source>
        <dbReference type="ARBA" id="ARBA00005869"/>
    </source>
</evidence>
<dbReference type="SUPFAM" id="SSF51730">
    <property type="entry name" value="FAD-linked oxidoreductase"/>
    <property type="match status" value="1"/>
</dbReference>
<dbReference type="PROSITE" id="PS00018">
    <property type="entry name" value="EF_HAND_1"/>
    <property type="match status" value="1"/>
</dbReference>
<dbReference type="Pfam" id="PF01619">
    <property type="entry name" value="Pro_dh"/>
    <property type="match status" value="1"/>
</dbReference>
<dbReference type="SUPFAM" id="SSF47473">
    <property type="entry name" value="EF-hand"/>
    <property type="match status" value="1"/>
</dbReference>
<keyword evidence="5 6" id="KW-0642">Proline metabolism</keyword>
<evidence type="ECO:0000256" key="3">
    <source>
        <dbReference type="ARBA" id="ARBA00022837"/>
    </source>
</evidence>
<comment type="caution">
    <text evidence="8">The sequence shown here is derived from an EMBL/GenBank/DDBJ whole genome shotgun (WGS) entry which is preliminary data.</text>
</comment>
<keyword evidence="4 6" id="KW-0560">Oxidoreductase</keyword>
<dbReference type="InterPro" id="IPR002048">
    <property type="entry name" value="EF_hand_dom"/>
</dbReference>
<dbReference type="Gene3D" id="3.20.20.220">
    <property type="match status" value="1"/>
</dbReference>
<dbReference type="PANTHER" id="PTHR13914">
    <property type="entry name" value="PROLINE OXIDASE"/>
    <property type="match status" value="1"/>
</dbReference>
<sequence length="422" mass="47511">MASYCCYLGMPSQNYGMLLLVLRHVETFLNAIDTAGGLPGQGFAAVKLTALGNPVLLERMSSAILTVRGLFQRFDMDKSGFIDMSEFLTAYQQIFPFSSAKEAGRTFSHFDQASLGKVDYVAWCQALSLRQMPGIAESIIQSYGHQPEMQGWLGDLSASCLTQNEYELVLAMRQRLETIVERAVSKSVKLMVDAEHSYFQPAIDHMTLRLMKKYNKQGNAVIFNTYQAYLRSTHMRLKVDMERAHREGYQFACKLVRGAYMNLERDRAAQQGYPSPVWDCLEETHACYEGCLRTVMEEVAAGRAEVLFGSHNEDSIQLAVQLMHDLNLKAGSSPVYFGQLLGMADHLTYTLGNHGYPAFKYVPYGLVHEVIPYLLRRAQENASMLKGARADMMLLQAELKRRALSELKRRALLIASKCQSVN</sequence>
<dbReference type="AlphaFoldDB" id="A0A250XJN5"/>
<evidence type="ECO:0000313" key="9">
    <source>
        <dbReference type="Proteomes" id="UP000232323"/>
    </source>
</evidence>
<dbReference type="InterPro" id="IPR015659">
    <property type="entry name" value="Proline_oxidase"/>
</dbReference>
<dbReference type="PROSITE" id="PS50222">
    <property type="entry name" value="EF_HAND_2"/>
    <property type="match status" value="1"/>
</dbReference>
<evidence type="ECO:0000259" key="7">
    <source>
        <dbReference type="PROSITE" id="PS50222"/>
    </source>
</evidence>
<accession>A0A250XJN5</accession>
<keyword evidence="3" id="KW-0106">Calcium</keyword>
<name>A0A250XJN5_9CHLO</name>
<protein>
    <recommendedName>
        <fullName evidence="2 6">Proline dehydrogenase</fullName>
        <ecNumber evidence="2 6">1.5.5.2</ecNumber>
    </recommendedName>
</protein>
<dbReference type="Gene3D" id="1.10.238.10">
    <property type="entry name" value="EF-hand"/>
    <property type="match status" value="1"/>
</dbReference>
<dbReference type="InterPro" id="IPR002872">
    <property type="entry name" value="Proline_DH_dom"/>
</dbReference>
<dbReference type="OrthoDB" id="5464at2759"/>
<evidence type="ECO:0000256" key="2">
    <source>
        <dbReference type="ARBA" id="ARBA00012695"/>
    </source>
</evidence>
<gene>
    <name evidence="8" type="ORF">CEUSTIGMA_g10669.t1</name>
</gene>
<dbReference type="SMART" id="SM00054">
    <property type="entry name" value="EFh"/>
    <property type="match status" value="2"/>
</dbReference>
<dbReference type="InterPro" id="IPR011992">
    <property type="entry name" value="EF-hand-dom_pair"/>
</dbReference>
<comment type="function">
    <text evidence="6">Converts proline to delta-1-pyrroline-5-carboxylate.</text>
</comment>
<comment type="similarity">
    <text evidence="1 6">Belongs to the proline oxidase family.</text>
</comment>
<keyword evidence="6" id="KW-0285">Flavoprotein</keyword>
<dbReference type="InterPro" id="IPR018247">
    <property type="entry name" value="EF_Hand_1_Ca_BS"/>
</dbReference>
<comment type="catalytic activity">
    <reaction evidence="6">
        <text>L-proline + a quinone = (S)-1-pyrroline-5-carboxylate + a quinol + H(+)</text>
        <dbReference type="Rhea" id="RHEA:23784"/>
        <dbReference type="ChEBI" id="CHEBI:15378"/>
        <dbReference type="ChEBI" id="CHEBI:17388"/>
        <dbReference type="ChEBI" id="CHEBI:24646"/>
        <dbReference type="ChEBI" id="CHEBI:60039"/>
        <dbReference type="ChEBI" id="CHEBI:132124"/>
        <dbReference type="EC" id="1.5.5.2"/>
    </reaction>
</comment>
<dbReference type="Proteomes" id="UP000232323">
    <property type="component" value="Unassembled WGS sequence"/>
</dbReference>
<dbReference type="GO" id="GO:0004657">
    <property type="term" value="F:proline dehydrogenase activity"/>
    <property type="evidence" value="ECO:0007669"/>
    <property type="project" value="UniProtKB-EC"/>
</dbReference>
<dbReference type="GO" id="GO:0005739">
    <property type="term" value="C:mitochondrion"/>
    <property type="evidence" value="ECO:0007669"/>
    <property type="project" value="TreeGrafter"/>
</dbReference>
<keyword evidence="9" id="KW-1185">Reference proteome</keyword>
<dbReference type="InterPro" id="IPR029041">
    <property type="entry name" value="FAD-linked_oxidoreductase-like"/>
</dbReference>
<dbReference type="PANTHER" id="PTHR13914:SF0">
    <property type="entry name" value="PROLINE DEHYDROGENASE 1, MITOCHONDRIAL"/>
    <property type="match status" value="1"/>
</dbReference>
<evidence type="ECO:0000256" key="4">
    <source>
        <dbReference type="ARBA" id="ARBA00023002"/>
    </source>
</evidence>
<feature type="domain" description="EF-hand" evidence="7">
    <location>
        <begin position="62"/>
        <end position="97"/>
    </location>
</feature>
<comment type="cofactor">
    <cofactor evidence="6">
        <name>FAD</name>
        <dbReference type="ChEBI" id="CHEBI:57692"/>
    </cofactor>
</comment>
<organism evidence="8 9">
    <name type="scientific">Chlamydomonas eustigma</name>
    <dbReference type="NCBI Taxonomy" id="1157962"/>
    <lineage>
        <taxon>Eukaryota</taxon>
        <taxon>Viridiplantae</taxon>
        <taxon>Chlorophyta</taxon>
        <taxon>core chlorophytes</taxon>
        <taxon>Chlorophyceae</taxon>
        <taxon>CS clade</taxon>
        <taxon>Chlamydomonadales</taxon>
        <taxon>Chlamydomonadaceae</taxon>
        <taxon>Chlamydomonas</taxon>
    </lineage>
</organism>
<evidence type="ECO:0000313" key="8">
    <source>
        <dbReference type="EMBL" id="GAX83243.1"/>
    </source>
</evidence>
<dbReference type="GO" id="GO:0071949">
    <property type="term" value="F:FAD binding"/>
    <property type="evidence" value="ECO:0007669"/>
    <property type="project" value="TreeGrafter"/>
</dbReference>
<dbReference type="EC" id="1.5.5.2" evidence="2 6"/>
<evidence type="ECO:0000256" key="6">
    <source>
        <dbReference type="RuleBase" id="RU364054"/>
    </source>
</evidence>
<keyword evidence="6" id="KW-0274">FAD</keyword>
<reference evidence="8 9" key="1">
    <citation type="submission" date="2017-08" db="EMBL/GenBank/DDBJ databases">
        <title>Acidophilic green algal genome provides insights into adaptation to an acidic environment.</title>
        <authorList>
            <person name="Hirooka S."/>
            <person name="Hirose Y."/>
            <person name="Kanesaki Y."/>
            <person name="Higuchi S."/>
            <person name="Fujiwara T."/>
            <person name="Onuma R."/>
            <person name="Era A."/>
            <person name="Ohbayashi R."/>
            <person name="Uzuka A."/>
            <person name="Nozaki H."/>
            <person name="Yoshikawa H."/>
            <person name="Miyagishima S.Y."/>
        </authorList>
    </citation>
    <scope>NUCLEOTIDE SEQUENCE [LARGE SCALE GENOMIC DNA]</scope>
    <source>
        <strain evidence="8 9">NIES-2499</strain>
    </source>
</reference>
<dbReference type="GO" id="GO:0010133">
    <property type="term" value="P:L-proline catabolic process to L-glutamate"/>
    <property type="evidence" value="ECO:0007669"/>
    <property type="project" value="TreeGrafter"/>
</dbReference>